<evidence type="ECO:0000313" key="3">
    <source>
        <dbReference type="Proteomes" id="UP000604046"/>
    </source>
</evidence>
<accession>A0A812SUP2</accession>
<comment type="caution">
    <text evidence="2">The sequence shown here is derived from an EMBL/GenBank/DDBJ whole genome shotgun (WGS) entry which is preliminary data.</text>
</comment>
<feature type="compositionally biased region" description="Low complexity" evidence="1">
    <location>
        <begin position="399"/>
        <end position="411"/>
    </location>
</feature>
<protein>
    <submittedName>
        <fullName evidence="2">Uncharacterized protein</fullName>
    </submittedName>
</protein>
<organism evidence="2 3">
    <name type="scientific">Symbiodinium natans</name>
    <dbReference type="NCBI Taxonomy" id="878477"/>
    <lineage>
        <taxon>Eukaryota</taxon>
        <taxon>Sar</taxon>
        <taxon>Alveolata</taxon>
        <taxon>Dinophyceae</taxon>
        <taxon>Suessiales</taxon>
        <taxon>Symbiodiniaceae</taxon>
        <taxon>Symbiodinium</taxon>
    </lineage>
</organism>
<dbReference type="OrthoDB" id="433656at2759"/>
<feature type="region of interest" description="Disordered" evidence="1">
    <location>
        <begin position="156"/>
        <end position="187"/>
    </location>
</feature>
<proteinExistence type="predicted"/>
<dbReference type="EMBL" id="CAJNDS010002478">
    <property type="protein sequence ID" value="CAE7492039.1"/>
    <property type="molecule type" value="Genomic_DNA"/>
</dbReference>
<reference evidence="2" key="1">
    <citation type="submission" date="2021-02" db="EMBL/GenBank/DDBJ databases">
        <authorList>
            <person name="Dougan E. K."/>
            <person name="Rhodes N."/>
            <person name="Thang M."/>
            <person name="Chan C."/>
        </authorList>
    </citation>
    <scope>NUCLEOTIDE SEQUENCE</scope>
</reference>
<dbReference type="Proteomes" id="UP000604046">
    <property type="component" value="Unassembled WGS sequence"/>
</dbReference>
<feature type="region of interest" description="Disordered" evidence="1">
    <location>
        <begin position="385"/>
        <end position="414"/>
    </location>
</feature>
<dbReference type="AlphaFoldDB" id="A0A812SUP2"/>
<sequence length="448" mass="49896">MSADPYAVLGTSPGFTFLQLSEAYRRAAEAAEQAPPSAAAVALRRSAVAFEALSWELLRRGGPCTSGEPRRAALPCPDRCLPMHLLPSCQQPCVQPSSLSRRRWTRKSLRLHSALKRLRAALQRLPPQPREEGIRALSPEVRLQLLKFMEASAMPSASTAECEPKRPKRPSRRPAEPKASRASQATKACGLQRSRQGLFRAKISFEHIRLYSSYTFRQMAVEYHILLVRLRQLVMMNTQPGATESVSELCEAFSAAFAELEREPVVNMRPRSCLGSQSECHDLNHFLQQYGIRSYLSIHAARWLGSTHVSSPVLPLVDVLKLRHQLLLARSQGWEPFRDAWLGMMRKTESPGRDRATAFEQEATKPCRWGCKKRRRATEALNKAMARQKSQPGLRPRVSGTPGTSGASGPAKDMAVERLKVASCATERALAACNGTRRRGIRSTRRPG</sequence>
<evidence type="ECO:0000313" key="2">
    <source>
        <dbReference type="EMBL" id="CAE7492039.1"/>
    </source>
</evidence>
<name>A0A812SUP2_9DINO</name>
<gene>
    <name evidence="2" type="ORF">SNAT2548_LOCUS27576</name>
</gene>
<evidence type="ECO:0000256" key="1">
    <source>
        <dbReference type="SAM" id="MobiDB-lite"/>
    </source>
</evidence>
<keyword evidence="3" id="KW-1185">Reference proteome</keyword>